<sequence length="1363" mass="152371">MEQPVGRVLCLFFLFCSSLRAVQLSSATNKNTNRKPRQVPEVLIHIGAWGQWSPWSACTQSCGFGIMERKRICQSPVLEAWQEQASLPYSQHDTPHHRDYGSVVSAVRPGSNQAYSSVDASFFTRHTDRNRQTSSQSRYPAAASRNPISVYRSDSETQDALPNRQDSASFHHQDQLGSSQRVVSLYRPDSHPVGDSAAQWRPSIAQDPGLPSQGISEAWSLPRTDSLTFRGQRQPSEQGRPGGGSRHGSSESHSSRRISARNSIRPGQYGYGKVPFSLPLHRDRSEHKVRKSRKAHHRDEKRIKVSHHNSTHDEESRTFMELDDPQKHKSEKTQHSVSLHPQQLLGTLMSMNTESSSTGKEKGKESTRMVELQRDYWGTQPLHNFTKEDFHKSDESEFEQRASVLENLDTGLKLLNSRNRRSVHESHSLLNSKQRRAAESEKISDMLATVSTLSQRSSAETLSEGAAQVYKHTEKPPRGSSSKSQQFYGEVSQSDGHINQTVYSAPAYSSQSRQQHVLNSADTKQYSRSLSRTHQDPSYDHLRSSGRFHVQSAAPISHLSRSRTQRQWDRTYIDPSVQPQQGAPRFPKPDNLQHSPNILNLHSRDSAPLMNFNREGEVATNADAISTTNWNLYSPRSVSYTCDGKQKEYKSCHLEPCPGGPVDPRKAQCSAYNEQEYIGRKYDWEPFTEVGKHERCELNCRPIGYKFYVRHAVMVQDGTPCQSNSSEICVAGECLSPGCDGVLGSNRVVDSCGVCGGDSTTCQRVGGTFQNSSIPIGYFRFLEIPPGATHINITEREQSPNYLALRTASGHSVINGRWAVDPPGRYEAAGTVFEYRRPNELGSNAGETLMATGPTTAMLHVYIIFHKKNPGVDYEFYLPVEKKAMAPVQHLFIPRQQFTPALTGSLSQASQQGPQEPPLAVPPARDPILVPSGGGYRGEAPSRGTGPQRNVRIPPRTDVPLDSPPDYQWIKAGLTDCTASCGKGFQYPVYRCIDRKTQEKVPERRCDPAAKPTPTEEFCNVQPCPAFWEVGEWSDCSKTCGPGIQHRQVHCRQVYANRSSMVHPQLCATLQKPNNTQHCHLRICSHWEIGTDWSACSVMCGVGERTRIVRCISNQGSVVNDRECNAELRPISSETCDMGHCVRSWFFSDWNKMCSAECGTGVQRRSVVCLSNYPKGQSDQGCSGTRPPDLRACNEGPCEPTTRWFTGPWSECNVECGNGTQRRDLICVKKLGTDFNLTDPPECAHLEKPSQIQTCSPGPCREKWYTTQWSACSRSCMGGVQMREVRCLTEQNTLSEQCDASVKPVEKQSCNTQPCTLEIDENCRDKHPNCPVVVQARLCVYAYYKNVCCASCARAAERAKRHQ</sequence>
<feature type="region of interest" description="Disordered" evidence="5">
    <location>
        <begin position="507"/>
        <end position="543"/>
    </location>
</feature>
<feature type="compositionally biased region" description="Polar residues" evidence="5">
    <location>
        <begin position="158"/>
        <end position="168"/>
    </location>
</feature>
<dbReference type="SUPFAM" id="SSF82895">
    <property type="entry name" value="TSP-1 type 1 repeat"/>
    <property type="match status" value="7"/>
</dbReference>
<keyword evidence="3 6" id="KW-0732">Signal</keyword>
<reference evidence="8 9" key="1">
    <citation type="journal article" date="2021" name="Cell">
        <title>Tracing the genetic footprints of vertebrate landing in non-teleost ray-finned fishes.</title>
        <authorList>
            <person name="Bi X."/>
            <person name="Wang K."/>
            <person name="Yang L."/>
            <person name="Pan H."/>
            <person name="Jiang H."/>
            <person name="Wei Q."/>
            <person name="Fang M."/>
            <person name="Yu H."/>
            <person name="Zhu C."/>
            <person name="Cai Y."/>
            <person name="He Y."/>
            <person name="Gan X."/>
            <person name="Zeng H."/>
            <person name="Yu D."/>
            <person name="Zhu Y."/>
            <person name="Jiang H."/>
            <person name="Qiu Q."/>
            <person name="Yang H."/>
            <person name="Zhang Y.E."/>
            <person name="Wang W."/>
            <person name="Zhu M."/>
            <person name="He S."/>
            <person name="Zhang G."/>
        </authorList>
    </citation>
    <scope>NUCLEOTIDE SEQUENCE [LARGE SCALE GENOMIC DNA]</scope>
    <source>
        <strain evidence="8">Bchr_013</strain>
    </source>
</reference>
<evidence type="ECO:0000313" key="9">
    <source>
        <dbReference type="Proteomes" id="UP000886611"/>
    </source>
</evidence>
<dbReference type="Pfam" id="PF08686">
    <property type="entry name" value="PLAC"/>
    <property type="match status" value="1"/>
</dbReference>
<feature type="compositionally biased region" description="Polar residues" evidence="5">
    <location>
        <begin position="449"/>
        <end position="461"/>
    </location>
</feature>
<dbReference type="PROSITE" id="PS50900">
    <property type="entry name" value="PLAC"/>
    <property type="match status" value="1"/>
</dbReference>
<feature type="compositionally biased region" description="Basic residues" evidence="5">
    <location>
        <begin position="287"/>
        <end position="296"/>
    </location>
</feature>
<keyword evidence="4" id="KW-0677">Repeat</keyword>
<dbReference type="InterPro" id="IPR010909">
    <property type="entry name" value="PLAC"/>
</dbReference>
<dbReference type="Pfam" id="PF19236">
    <property type="entry name" value="ADAMTS_CR_3"/>
    <property type="match status" value="1"/>
</dbReference>
<proteinExistence type="predicted"/>
<evidence type="ECO:0000256" key="1">
    <source>
        <dbReference type="ARBA" id="ARBA00004613"/>
    </source>
</evidence>
<accession>A0A8X7XBG2</accession>
<feature type="domain" description="PLAC" evidence="7">
    <location>
        <begin position="1319"/>
        <end position="1356"/>
    </location>
</feature>
<dbReference type="Pfam" id="PF19030">
    <property type="entry name" value="TSP1_ADAMTS"/>
    <property type="match status" value="6"/>
</dbReference>
<name>A0A8X7XBG2_POLSE</name>
<dbReference type="Gene3D" id="2.60.120.830">
    <property type="match status" value="1"/>
</dbReference>
<feature type="compositionally biased region" description="Polar residues" evidence="5">
    <location>
        <begin position="904"/>
        <end position="914"/>
    </location>
</feature>
<dbReference type="OrthoDB" id="10062690at2759"/>
<evidence type="ECO:0000256" key="2">
    <source>
        <dbReference type="ARBA" id="ARBA00022525"/>
    </source>
</evidence>
<dbReference type="InterPro" id="IPR050439">
    <property type="entry name" value="ADAMTS_ADAMTS-like"/>
</dbReference>
<dbReference type="GO" id="GO:0005576">
    <property type="term" value="C:extracellular region"/>
    <property type="evidence" value="ECO:0007669"/>
    <property type="project" value="UniProtKB-SubCell"/>
</dbReference>
<evidence type="ECO:0000256" key="5">
    <source>
        <dbReference type="SAM" id="MobiDB-lite"/>
    </source>
</evidence>
<dbReference type="PROSITE" id="PS50092">
    <property type="entry name" value="TSP1"/>
    <property type="match status" value="6"/>
</dbReference>
<dbReference type="GO" id="GO:0030198">
    <property type="term" value="P:extracellular matrix organization"/>
    <property type="evidence" value="ECO:0007669"/>
    <property type="project" value="TreeGrafter"/>
</dbReference>
<dbReference type="InterPro" id="IPR010294">
    <property type="entry name" value="ADAMTS_spacer1"/>
</dbReference>
<gene>
    <name evidence="8" type="primary">Thsd4_0</name>
    <name evidence="8" type="ORF">GTO96_0001274</name>
</gene>
<feature type="region of interest" description="Disordered" evidence="5">
    <location>
        <begin position="229"/>
        <end position="338"/>
    </location>
</feature>
<feature type="compositionally biased region" description="Polar residues" evidence="5">
    <location>
        <begin position="479"/>
        <end position="492"/>
    </location>
</feature>
<dbReference type="PANTHER" id="PTHR13723">
    <property type="entry name" value="ADAMTS A DISINTEGRIN AND METALLOPROTEASE WITH THROMBOSPONDIN MOTIFS PROTEASE"/>
    <property type="match status" value="1"/>
</dbReference>
<keyword evidence="9" id="KW-1185">Reference proteome</keyword>
<evidence type="ECO:0000313" key="8">
    <source>
        <dbReference type="EMBL" id="KAG2463052.1"/>
    </source>
</evidence>
<evidence type="ECO:0000256" key="6">
    <source>
        <dbReference type="SAM" id="SignalP"/>
    </source>
</evidence>
<feature type="region of interest" description="Disordered" evidence="5">
    <location>
        <begin position="419"/>
        <end position="492"/>
    </location>
</feature>
<feature type="region of interest" description="Disordered" evidence="5">
    <location>
        <begin position="118"/>
        <end position="177"/>
    </location>
</feature>
<dbReference type="Gene3D" id="2.20.100.10">
    <property type="entry name" value="Thrombospondin type-1 (TSP1) repeat"/>
    <property type="match status" value="7"/>
</dbReference>
<dbReference type="InterPro" id="IPR036383">
    <property type="entry name" value="TSP1_rpt_sf"/>
</dbReference>
<comment type="subcellular location">
    <subcellularLocation>
        <location evidence="1">Secreted</location>
    </subcellularLocation>
</comment>
<comment type="caution">
    <text evidence="8">The sequence shown here is derived from an EMBL/GenBank/DDBJ whole genome shotgun (WGS) entry which is preliminary data.</text>
</comment>
<dbReference type="Pfam" id="PF05986">
    <property type="entry name" value="ADAMTS_spacer1"/>
    <property type="match status" value="1"/>
</dbReference>
<feature type="region of interest" description="Disordered" evidence="5">
    <location>
        <begin position="575"/>
        <end position="596"/>
    </location>
</feature>
<feature type="compositionally biased region" description="Basic and acidic residues" evidence="5">
    <location>
        <begin position="533"/>
        <end position="543"/>
    </location>
</feature>
<dbReference type="Proteomes" id="UP000886611">
    <property type="component" value="Unassembled WGS sequence"/>
</dbReference>
<dbReference type="FunFam" id="2.20.100.10:FF:000005">
    <property type="entry name" value="ADAM metallopeptidase with thrombospondin type 1 motif 9"/>
    <property type="match status" value="2"/>
</dbReference>
<evidence type="ECO:0000256" key="4">
    <source>
        <dbReference type="ARBA" id="ARBA00022737"/>
    </source>
</evidence>
<dbReference type="InterPro" id="IPR000884">
    <property type="entry name" value="TSP1_rpt"/>
</dbReference>
<feature type="non-terminal residue" evidence="8">
    <location>
        <position position="1363"/>
    </location>
</feature>
<feature type="signal peptide" evidence="6">
    <location>
        <begin position="1"/>
        <end position="21"/>
    </location>
</feature>
<dbReference type="PANTHER" id="PTHR13723:SF312">
    <property type="entry name" value="THROMBOSPONDIN TYPE-1 DOMAIN-CONTAINING PROTEIN 4-LIKE ISOFORM X1"/>
    <property type="match status" value="1"/>
</dbReference>
<organism evidence="8 9">
    <name type="scientific">Polypterus senegalus</name>
    <name type="common">Senegal bichir</name>
    <dbReference type="NCBI Taxonomy" id="55291"/>
    <lineage>
        <taxon>Eukaryota</taxon>
        <taxon>Metazoa</taxon>
        <taxon>Chordata</taxon>
        <taxon>Craniata</taxon>
        <taxon>Vertebrata</taxon>
        <taxon>Euteleostomi</taxon>
        <taxon>Actinopterygii</taxon>
        <taxon>Polypteriformes</taxon>
        <taxon>Polypteridae</taxon>
        <taxon>Polypterus</taxon>
    </lineage>
</organism>
<feature type="non-terminal residue" evidence="8">
    <location>
        <position position="1"/>
    </location>
</feature>
<feature type="chain" id="PRO_5036464773" evidence="6">
    <location>
        <begin position="22"/>
        <end position="1363"/>
    </location>
</feature>
<feature type="compositionally biased region" description="Pro residues" evidence="5">
    <location>
        <begin position="915"/>
        <end position="925"/>
    </location>
</feature>
<dbReference type="GO" id="GO:0004222">
    <property type="term" value="F:metalloendopeptidase activity"/>
    <property type="evidence" value="ECO:0007669"/>
    <property type="project" value="TreeGrafter"/>
</dbReference>
<dbReference type="GO" id="GO:0031012">
    <property type="term" value="C:extracellular matrix"/>
    <property type="evidence" value="ECO:0007669"/>
    <property type="project" value="TreeGrafter"/>
</dbReference>
<dbReference type="FunFam" id="2.60.120.830:FF:000001">
    <property type="entry name" value="A disintegrin and metalloproteinase with thrombospondin motifs 1"/>
    <property type="match status" value="1"/>
</dbReference>
<dbReference type="GO" id="GO:0006508">
    <property type="term" value="P:proteolysis"/>
    <property type="evidence" value="ECO:0007669"/>
    <property type="project" value="TreeGrafter"/>
</dbReference>
<dbReference type="InterPro" id="IPR045371">
    <property type="entry name" value="ADAMTS_CR_3"/>
</dbReference>
<dbReference type="SMART" id="SM00209">
    <property type="entry name" value="TSP1"/>
    <property type="match status" value="7"/>
</dbReference>
<feature type="region of interest" description="Disordered" evidence="5">
    <location>
        <begin position="904"/>
        <end position="962"/>
    </location>
</feature>
<evidence type="ECO:0000256" key="3">
    <source>
        <dbReference type="ARBA" id="ARBA00022729"/>
    </source>
</evidence>
<keyword evidence="2" id="KW-0964">Secreted</keyword>
<dbReference type="EMBL" id="JAATIS010004040">
    <property type="protein sequence ID" value="KAG2463052.1"/>
    <property type="molecule type" value="Genomic_DNA"/>
</dbReference>
<feature type="compositionally biased region" description="Polar residues" evidence="5">
    <location>
        <begin position="507"/>
        <end position="532"/>
    </location>
</feature>
<evidence type="ECO:0000259" key="7">
    <source>
        <dbReference type="PROSITE" id="PS50900"/>
    </source>
</evidence>
<protein>
    <submittedName>
        <fullName evidence="8">THSD4 protein</fullName>
    </submittedName>
</protein>
<dbReference type="Pfam" id="PF00090">
    <property type="entry name" value="TSP_1"/>
    <property type="match status" value="1"/>
</dbReference>
<feature type="compositionally biased region" description="Basic and acidic residues" evidence="5">
    <location>
        <begin position="310"/>
        <end position="334"/>
    </location>
</feature>